<dbReference type="EC" id="2.4.1.16" evidence="2"/>
<sequence>MAFHRLDSYDDSAHNYYPSHDDSDDIADEYEYGPSSSTEGGYSGYASTDYLGSSSASVPRYQPGQHLAPIHTGETLQFDEHSTLYTQSNPSSTLSYAQNSQSHNNSVSEEYFGYQPEYAAASNHSYASHSYTSAGSAYSSTTGLRSVPPPRSRSPTPAGDDEDYYVVGNDSVHYTGGLHDPEKADDYNNYNNYSSYDSRYAYDSLPTPTEPITPVETRHFGPAPSGRVTRRHNMKKRVQLTRGNLVLELPVPPNLVLPRMGEPEMMQTRYTAVTCDPDDFSKQGFSLRQVEMQRTTEMFIVITMYNEDEILFCRTVYGVMKNIQHLCTRKSSQTWGADAWKKVLLLISWLPSFNGIHCISQVVVCIVADGRKKIHPRVLDCLTLLGVYQPGPYMKNFIDDKEVTAHLFEYTASFGLDPNLHFKYPDKGIVPTQIIFCMKEKNQRKINSHRWFFNAFASVLQPNVCVLLDVGTRPGNKSIYRLWKTFDLNSNVAGACGEISAYKGKNWSLLLNPLVAAQNFEYKISCILDKPTESLFGYISVLPGAFSAYRYIALQNNEKGVGPLASYFKGEVLHGRDTDIFTSNMYTNDIRFYCLDLAEDRILCFELVAKAQSNWILKYVKGAVGETDVPDSLPEFIGQRRRWLNGSFFAATYAITHVGQIMRSGHSAARKVVLLCETIYNIISIIFAWFSIGNFYLFFVVLTSSLEDESFGMTWIKDVNPIIQYFLAFMIAACFLFSMGNKPQASKFKYLLMTILLALSMVYMSFAAVKCSIKAAQQGGSANSVMLFSVIITYGLWATSSVLAFDPWHMLTSFIPYMLLSPTYINILNIYAFSNLDDISWGTKQDSVEIDLGAVMNIGKSQVDVELFSTAADVNEIYQEAIESLKQRKMKKVPAKRNGRPTVSAAEKEQAAKDYYANVRTNVLLLWVVSNCLLIIAILKGSDTSGTFDDSNSTGRVKAYLIFILVFTTITNLVRFIGSTFYLLVSDVTFTGLSENRLISWGTTQEYNRPAFRALSLVFTARASEMELFDWTASKLSLARPDSVHHSTWRWGSSRRIEKLTDKHSESRRKIILLPRNISTIQHMLVKDTVLKF</sequence>
<accession>A0A8F9RZ93</accession>
<keyword evidence="3" id="KW-0808">Transferase</keyword>
<dbReference type="AlphaFoldDB" id="A0A8F9RZ93"/>
<dbReference type="GO" id="GO:0030428">
    <property type="term" value="C:cell septum"/>
    <property type="evidence" value="ECO:0007669"/>
    <property type="project" value="TreeGrafter"/>
</dbReference>
<protein>
    <recommendedName>
        <fullName evidence="2">chitin synthase</fullName>
        <ecNumber evidence="2">2.4.1.16</ecNumber>
    </recommendedName>
</protein>
<keyword evidence="7" id="KW-0961">Cell wall biogenesis/degradation</keyword>
<feature type="compositionally biased region" description="Basic and acidic residues" evidence="10">
    <location>
        <begin position="1"/>
        <end position="13"/>
    </location>
</feature>
<evidence type="ECO:0000256" key="8">
    <source>
        <dbReference type="ARBA" id="ARBA00024009"/>
    </source>
</evidence>
<organism evidence="13">
    <name type="scientific">Lentinula edodes</name>
    <name type="common">Shiitake mushroom</name>
    <name type="synonym">Lentinus edodes</name>
    <dbReference type="NCBI Taxonomy" id="5353"/>
    <lineage>
        <taxon>Eukaryota</taxon>
        <taxon>Fungi</taxon>
        <taxon>Dikarya</taxon>
        <taxon>Basidiomycota</taxon>
        <taxon>Agaricomycotina</taxon>
        <taxon>Agaricomycetes</taxon>
        <taxon>Agaricomycetidae</taxon>
        <taxon>Agaricales</taxon>
        <taxon>Marasmiineae</taxon>
        <taxon>Omphalotaceae</taxon>
        <taxon>Lentinula</taxon>
    </lineage>
</organism>
<evidence type="ECO:0000256" key="4">
    <source>
        <dbReference type="ARBA" id="ARBA00022692"/>
    </source>
</evidence>
<dbReference type="InterPro" id="IPR013616">
    <property type="entry name" value="Chitin_synth_N"/>
</dbReference>
<dbReference type="PANTHER" id="PTHR22914">
    <property type="entry name" value="CHITIN SYNTHASE"/>
    <property type="match status" value="1"/>
</dbReference>
<dbReference type="GO" id="GO:0071944">
    <property type="term" value="C:cell periphery"/>
    <property type="evidence" value="ECO:0007669"/>
    <property type="project" value="TreeGrafter"/>
</dbReference>
<evidence type="ECO:0000259" key="12">
    <source>
        <dbReference type="Pfam" id="PF08407"/>
    </source>
</evidence>
<dbReference type="PANTHER" id="PTHR22914:SF38">
    <property type="entry name" value="CHITIN SYNTHASE 2"/>
    <property type="match status" value="1"/>
</dbReference>
<dbReference type="CDD" id="cd04190">
    <property type="entry name" value="Chitin_synth_C"/>
    <property type="match status" value="1"/>
</dbReference>
<dbReference type="GO" id="GO:0004100">
    <property type="term" value="F:chitin synthase activity"/>
    <property type="evidence" value="ECO:0007669"/>
    <property type="project" value="UniProtKB-EC"/>
</dbReference>
<dbReference type="GO" id="GO:0016020">
    <property type="term" value="C:membrane"/>
    <property type="evidence" value="ECO:0007669"/>
    <property type="project" value="UniProtKB-SubCell"/>
</dbReference>
<feature type="compositionally biased region" description="Low complexity" evidence="10">
    <location>
        <begin position="130"/>
        <end position="146"/>
    </location>
</feature>
<keyword evidence="5 11" id="KW-1133">Transmembrane helix</keyword>
<reference evidence="13" key="1">
    <citation type="submission" date="2021-02" db="EMBL/GenBank/DDBJ databases">
        <authorList>
            <person name="wang y.Y."/>
        </authorList>
    </citation>
    <scope>NUCLEOTIDE SEQUENCE</scope>
</reference>
<name>A0A8F9RZ93_LENED</name>
<comment type="subcellular location">
    <subcellularLocation>
        <location evidence="1">Membrane</location>
        <topology evidence="1">Multi-pass membrane protein</topology>
    </subcellularLocation>
</comment>
<keyword evidence="4 11" id="KW-0812">Transmembrane</keyword>
<evidence type="ECO:0000256" key="1">
    <source>
        <dbReference type="ARBA" id="ARBA00004141"/>
    </source>
</evidence>
<keyword evidence="6 11" id="KW-0472">Membrane</keyword>
<dbReference type="GO" id="GO:0071555">
    <property type="term" value="P:cell wall organization"/>
    <property type="evidence" value="ECO:0007669"/>
    <property type="project" value="UniProtKB-KW"/>
</dbReference>
<feature type="region of interest" description="Disordered" evidence="10">
    <location>
        <begin position="130"/>
        <end position="164"/>
    </location>
</feature>
<comment type="function">
    <text evidence="8">Polymerizes chitin, a structural polymer of the cell wall and septum, by transferring the sugar moiety of UDP-GlcNAc to the non-reducing end of the growing chitin polymer.</text>
</comment>
<feature type="transmembrane region" description="Helical" evidence="11">
    <location>
        <begin position="923"/>
        <end position="939"/>
    </location>
</feature>
<keyword evidence="3" id="KW-0328">Glycosyltransferase</keyword>
<evidence type="ECO:0000256" key="2">
    <source>
        <dbReference type="ARBA" id="ARBA00012543"/>
    </source>
</evidence>
<comment type="catalytic activity">
    <reaction evidence="9">
        <text>[(1-&gt;4)-N-acetyl-beta-D-glucosaminyl](n) + UDP-N-acetyl-alpha-D-glucosamine = [(1-&gt;4)-N-acetyl-beta-D-glucosaminyl](n+1) + UDP + H(+)</text>
        <dbReference type="Rhea" id="RHEA:16637"/>
        <dbReference type="Rhea" id="RHEA-COMP:9593"/>
        <dbReference type="Rhea" id="RHEA-COMP:9595"/>
        <dbReference type="ChEBI" id="CHEBI:15378"/>
        <dbReference type="ChEBI" id="CHEBI:17029"/>
        <dbReference type="ChEBI" id="CHEBI:57705"/>
        <dbReference type="ChEBI" id="CHEBI:58223"/>
        <dbReference type="EC" id="2.4.1.16"/>
    </reaction>
</comment>
<dbReference type="InterPro" id="IPR029044">
    <property type="entry name" value="Nucleotide-diphossugar_trans"/>
</dbReference>
<evidence type="ECO:0000256" key="6">
    <source>
        <dbReference type="ARBA" id="ARBA00023136"/>
    </source>
</evidence>
<feature type="transmembrane region" description="Helical" evidence="11">
    <location>
        <begin position="722"/>
        <end position="739"/>
    </location>
</feature>
<evidence type="ECO:0000256" key="7">
    <source>
        <dbReference type="ARBA" id="ARBA00023316"/>
    </source>
</evidence>
<feature type="transmembrane region" description="Helical" evidence="11">
    <location>
        <begin position="959"/>
        <end position="985"/>
    </location>
</feature>
<dbReference type="SUPFAM" id="SSF53448">
    <property type="entry name" value="Nucleotide-diphospho-sugar transferases"/>
    <property type="match status" value="1"/>
</dbReference>
<feature type="region of interest" description="Disordered" evidence="10">
    <location>
        <begin position="1"/>
        <end position="67"/>
    </location>
</feature>
<feature type="transmembrane region" description="Helical" evidence="11">
    <location>
        <begin position="785"/>
        <end position="808"/>
    </location>
</feature>
<feature type="domain" description="Chitin synthase N-terminal" evidence="12">
    <location>
        <begin position="234"/>
        <end position="297"/>
    </location>
</feature>
<feature type="transmembrane region" description="Helical" evidence="11">
    <location>
        <begin position="814"/>
        <end position="834"/>
    </location>
</feature>
<dbReference type="Pfam" id="PF08407">
    <property type="entry name" value="Chitin_synth_1N"/>
    <property type="match status" value="1"/>
</dbReference>
<evidence type="ECO:0000256" key="5">
    <source>
        <dbReference type="ARBA" id="ARBA00022989"/>
    </source>
</evidence>
<dbReference type="GO" id="GO:0006031">
    <property type="term" value="P:chitin biosynthetic process"/>
    <property type="evidence" value="ECO:0007669"/>
    <property type="project" value="TreeGrafter"/>
</dbReference>
<proteinExistence type="evidence at transcript level"/>
<dbReference type="EMBL" id="MW579464">
    <property type="protein sequence ID" value="QYK92504.1"/>
    <property type="molecule type" value="mRNA"/>
</dbReference>
<feature type="transmembrane region" description="Helical" evidence="11">
    <location>
        <begin position="679"/>
        <end position="702"/>
    </location>
</feature>
<evidence type="ECO:0000256" key="3">
    <source>
        <dbReference type="ARBA" id="ARBA00022676"/>
    </source>
</evidence>
<feature type="transmembrane region" description="Helical" evidence="11">
    <location>
        <begin position="751"/>
        <end position="773"/>
    </location>
</feature>
<feature type="compositionally biased region" description="Acidic residues" evidence="10">
    <location>
        <begin position="22"/>
        <end position="31"/>
    </location>
</feature>
<evidence type="ECO:0000256" key="9">
    <source>
        <dbReference type="ARBA" id="ARBA00048014"/>
    </source>
</evidence>
<evidence type="ECO:0000256" key="10">
    <source>
        <dbReference type="SAM" id="MobiDB-lite"/>
    </source>
</evidence>
<evidence type="ECO:0000256" key="11">
    <source>
        <dbReference type="SAM" id="Phobius"/>
    </source>
</evidence>
<dbReference type="Pfam" id="PF01644">
    <property type="entry name" value="Chitin_synth_1"/>
    <property type="match status" value="2"/>
</dbReference>
<dbReference type="InterPro" id="IPR004835">
    <property type="entry name" value="Chitin_synth"/>
</dbReference>
<evidence type="ECO:0000313" key="13">
    <source>
        <dbReference type="EMBL" id="QYK92504.1"/>
    </source>
</evidence>